<accession>A0A9N7NJ13</accession>
<organism evidence="5 6">
    <name type="scientific">Striga hermonthica</name>
    <name type="common">Purple witchweed</name>
    <name type="synonym">Buchnera hermonthica</name>
    <dbReference type="NCBI Taxonomy" id="68872"/>
    <lineage>
        <taxon>Eukaryota</taxon>
        <taxon>Viridiplantae</taxon>
        <taxon>Streptophyta</taxon>
        <taxon>Embryophyta</taxon>
        <taxon>Tracheophyta</taxon>
        <taxon>Spermatophyta</taxon>
        <taxon>Magnoliopsida</taxon>
        <taxon>eudicotyledons</taxon>
        <taxon>Gunneridae</taxon>
        <taxon>Pentapetalae</taxon>
        <taxon>asterids</taxon>
        <taxon>lamiids</taxon>
        <taxon>Lamiales</taxon>
        <taxon>Orobanchaceae</taxon>
        <taxon>Buchnereae</taxon>
        <taxon>Striga</taxon>
    </lineage>
</organism>
<dbReference type="Proteomes" id="UP001153555">
    <property type="component" value="Unassembled WGS sequence"/>
</dbReference>
<evidence type="ECO:0000256" key="2">
    <source>
        <dbReference type="ARBA" id="ARBA00011738"/>
    </source>
</evidence>
<comment type="similarity">
    <text evidence="1 4">Belongs to the plant dirigent protein family.</text>
</comment>
<dbReference type="Pfam" id="PF03018">
    <property type="entry name" value="Dirigent"/>
    <property type="match status" value="1"/>
</dbReference>
<evidence type="ECO:0000256" key="1">
    <source>
        <dbReference type="ARBA" id="ARBA00010746"/>
    </source>
</evidence>
<dbReference type="PANTHER" id="PTHR21495">
    <property type="entry name" value="NUCLEOPORIN-RELATED"/>
    <property type="match status" value="1"/>
</dbReference>
<evidence type="ECO:0000256" key="4">
    <source>
        <dbReference type="RuleBase" id="RU363099"/>
    </source>
</evidence>
<evidence type="ECO:0000313" key="5">
    <source>
        <dbReference type="EMBL" id="CAA0829919.1"/>
    </source>
</evidence>
<comment type="subunit">
    <text evidence="2 4">Homodimer.</text>
</comment>
<name>A0A9N7NJ13_STRHE</name>
<dbReference type="EMBL" id="CACSLK010027789">
    <property type="protein sequence ID" value="CAA0829919.1"/>
    <property type="molecule type" value="Genomic_DNA"/>
</dbReference>
<dbReference type="OrthoDB" id="1864232at2759"/>
<proteinExistence type="inferred from homology"/>
<keyword evidence="3 4" id="KW-0964">Secreted</keyword>
<dbReference type="GO" id="GO:0009699">
    <property type="term" value="P:phenylpropanoid biosynthetic process"/>
    <property type="evidence" value="ECO:0007669"/>
    <property type="project" value="UniProtKB-ARBA"/>
</dbReference>
<keyword evidence="6" id="KW-1185">Reference proteome</keyword>
<reference evidence="5" key="1">
    <citation type="submission" date="2019-12" db="EMBL/GenBank/DDBJ databases">
        <authorList>
            <person name="Scholes J."/>
        </authorList>
    </citation>
    <scope>NUCLEOTIDE SEQUENCE</scope>
</reference>
<evidence type="ECO:0000313" key="6">
    <source>
        <dbReference type="Proteomes" id="UP001153555"/>
    </source>
</evidence>
<dbReference type="AlphaFoldDB" id="A0A9N7NJ13"/>
<dbReference type="InterPro" id="IPR004265">
    <property type="entry name" value="Dirigent"/>
</dbReference>
<comment type="caution">
    <text evidence="5">The sequence shown here is derived from an EMBL/GenBank/DDBJ whole genome shotgun (WGS) entry which is preliminary data.</text>
</comment>
<gene>
    <name evidence="5" type="ORF">SHERM_25432</name>
</gene>
<evidence type="ECO:0000256" key="3">
    <source>
        <dbReference type="ARBA" id="ARBA00022525"/>
    </source>
</evidence>
<comment type="function">
    <text evidence="4">Dirigent proteins impart stereoselectivity on the phenoxy radical-coupling reaction, yielding optically active lignans from two molecules of coniferyl alcohol in the biosynthesis of lignans, flavonolignans, and alkaloids and thus plays a central role in plant secondary metabolism.</text>
</comment>
<keyword evidence="4" id="KW-0052">Apoplast</keyword>
<comment type="subcellular location">
    <subcellularLocation>
        <location evidence="4">Secreted</location>
        <location evidence="4">Extracellular space</location>
        <location evidence="4">Apoplast</location>
    </subcellularLocation>
</comment>
<sequence>MLFPPTASKSMGLGKPMPKPKVTNLEFYFHDTFSGRNPTAVPIARPKKQFSTLFGTLVMIDDPLTEGPDIGSKAVGRAQGMYGGSDLETMSLTMALNFVFNEDGSTLSMLGRNPVMEKVREMPIIGGTGKFLMANGFALASTVSANAQGDAVVHYNVTVFQY</sequence>
<dbReference type="InterPro" id="IPR044859">
    <property type="entry name" value="Allene_oxi_cyc_Dirigent"/>
</dbReference>
<dbReference type="GO" id="GO:0048046">
    <property type="term" value="C:apoplast"/>
    <property type="evidence" value="ECO:0007669"/>
    <property type="project" value="UniProtKB-SubCell"/>
</dbReference>
<dbReference type="Gene3D" id="2.40.480.10">
    <property type="entry name" value="Allene oxide cyclase-like"/>
    <property type="match status" value="1"/>
</dbReference>
<protein>
    <recommendedName>
        <fullName evidence="4">Dirigent protein</fullName>
    </recommendedName>
</protein>